<evidence type="ECO:0000256" key="1">
    <source>
        <dbReference type="ARBA" id="ARBA00022737"/>
    </source>
</evidence>
<gene>
    <name evidence="5" type="ORF">J0M35_00585</name>
</gene>
<dbReference type="SUPFAM" id="SSF48452">
    <property type="entry name" value="TPR-like"/>
    <property type="match status" value="2"/>
</dbReference>
<reference evidence="5" key="1">
    <citation type="submission" date="2021-02" db="EMBL/GenBank/DDBJ databases">
        <title>Genome-Resolved Metagenomics of a Microbial Community Performing Photosynthetic Biological Nutrient Removal.</title>
        <authorList>
            <person name="Mcdaniel E.A."/>
        </authorList>
    </citation>
    <scope>NUCLEOTIDE SEQUENCE</scope>
    <source>
        <strain evidence="5">UWPOB_OBS1</strain>
    </source>
</reference>
<keyword evidence="4" id="KW-0732">Signal</keyword>
<sequence>MMRRLDKLSLVPLLCCLILLTTSAQADNLKEKKQNTAEALQSLKRAIEYGKQGNKEGVEAECNKAVGKDPDSLAILLPAAKIFAFLGNHNRALELIDRSILLTKSKQTDKARLLAELYVNRGNVNHQAGRIQASIDDYKIAIEYDPFVGHRARAYVRTQQRNYKGAVEDYTEALKYKEDDELYRQRGTARYTIREVDEAVKDFSRALQLNPKNAGAYARRGDARVRLKDYKGALDDFNRAIKLEPDNAITYVGRAIAKAEMNDRKGALEDFERSLKLDENSSVYLCRSEYLAKWGDSSEALADLDKVVQARPEESAVYVERSKLKLMRGDFFGAQDDFAKSIGIQIQDQLKATPKY</sequence>
<protein>
    <submittedName>
        <fullName evidence="5">Tetratricopeptide repeat protein</fullName>
    </submittedName>
</protein>
<feature type="signal peptide" evidence="4">
    <location>
        <begin position="1"/>
        <end position="26"/>
    </location>
</feature>
<feature type="chain" id="PRO_5035251164" evidence="4">
    <location>
        <begin position="27"/>
        <end position="356"/>
    </location>
</feature>
<evidence type="ECO:0000256" key="2">
    <source>
        <dbReference type="ARBA" id="ARBA00022803"/>
    </source>
</evidence>
<proteinExistence type="predicted"/>
<dbReference type="InterPro" id="IPR011990">
    <property type="entry name" value="TPR-like_helical_dom_sf"/>
</dbReference>
<evidence type="ECO:0000256" key="3">
    <source>
        <dbReference type="PROSITE-ProRule" id="PRU00339"/>
    </source>
</evidence>
<dbReference type="Gene3D" id="1.25.40.10">
    <property type="entry name" value="Tetratricopeptide repeat domain"/>
    <property type="match status" value="4"/>
</dbReference>
<feature type="repeat" description="TPR" evidence="3">
    <location>
        <begin position="248"/>
        <end position="281"/>
    </location>
</feature>
<feature type="repeat" description="TPR" evidence="3">
    <location>
        <begin position="214"/>
        <end position="247"/>
    </location>
</feature>
<evidence type="ECO:0000313" key="5">
    <source>
        <dbReference type="EMBL" id="MBN8658829.1"/>
    </source>
</evidence>
<accession>A0A8J7P699</accession>
<dbReference type="Pfam" id="PF13432">
    <property type="entry name" value="TPR_16"/>
    <property type="match status" value="1"/>
</dbReference>
<dbReference type="PANTHER" id="PTHR44858">
    <property type="entry name" value="TETRATRICOPEPTIDE REPEAT PROTEIN 6"/>
    <property type="match status" value="1"/>
</dbReference>
<dbReference type="SMART" id="SM00028">
    <property type="entry name" value="TPR"/>
    <property type="match status" value="7"/>
</dbReference>
<evidence type="ECO:0000256" key="4">
    <source>
        <dbReference type="SAM" id="SignalP"/>
    </source>
</evidence>
<dbReference type="Pfam" id="PF13181">
    <property type="entry name" value="TPR_8"/>
    <property type="match status" value="1"/>
</dbReference>
<feature type="repeat" description="TPR" evidence="3">
    <location>
        <begin position="180"/>
        <end position="213"/>
    </location>
</feature>
<dbReference type="InterPro" id="IPR019734">
    <property type="entry name" value="TPR_rpt"/>
</dbReference>
<comment type="caution">
    <text evidence="5">The sequence shown here is derived from an EMBL/GenBank/DDBJ whole genome shotgun (WGS) entry which is preliminary data.</text>
</comment>
<name>A0A8J7P699_9BACT</name>
<dbReference type="PANTHER" id="PTHR44858:SF1">
    <property type="entry name" value="UDP-N-ACETYLGLUCOSAMINE--PEPTIDE N-ACETYLGLUCOSAMINYLTRANSFERASE SPINDLY-RELATED"/>
    <property type="match status" value="1"/>
</dbReference>
<feature type="repeat" description="TPR" evidence="3">
    <location>
        <begin position="115"/>
        <end position="148"/>
    </location>
</feature>
<evidence type="ECO:0000313" key="6">
    <source>
        <dbReference type="Proteomes" id="UP000664277"/>
    </source>
</evidence>
<dbReference type="Proteomes" id="UP000664277">
    <property type="component" value="Unassembled WGS sequence"/>
</dbReference>
<keyword evidence="2 3" id="KW-0802">TPR repeat</keyword>
<dbReference type="GO" id="GO:0046813">
    <property type="term" value="P:receptor-mediated virion attachment to host cell"/>
    <property type="evidence" value="ECO:0007669"/>
    <property type="project" value="TreeGrafter"/>
</dbReference>
<dbReference type="InterPro" id="IPR050498">
    <property type="entry name" value="Ycf3"/>
</dbReference>
<dbReference type="GO" id="GO:0009279">
    <property type="term" value="C:cell outer membrane"/>
    <property type="evidence" value="ECO:0007669"/>
    <property type="project" value="TreeGrafter"/>
</dbReference>
<dbReference type="PROSITE" id="PS50293">
    <property type="entry name" value="TPR_REGION"/>
    <property type="match status" value="2"/>
</dbReference>
<keyword evidence="1" id="KW-0677">Repeat</keyword>
<organism evidence="5 6">
    <name type="scientific">Candidatus Obscuribacter phosphatis</name>
    <dbReference type="NCBI Taxonomy" id="1906157"/>
    <lineage>
        <taxon>Bacteria</taxon>
        <taxon>Bacillati</taxon>
        <taxon>Candidatus Melainabacteria</taxon>
        <taxon>Candidatus Obscuribacterales</taxon>
        <taxon>Candidatus Obscuribacteraceae</taxon>
        <taxon>Candidatus Obscuribacter</taxon>
    </lineage>
</organism>
<dbReference type="EMBL" id="JAFLCK010000001">
    <property type="protein sequence ID" value="MBN8658829.1"/>
    <property type="molecule type" value="Genomic_DNA"/>
</dbReference>
<dbReference type="AlphaFoldDB" id="A0A8J7P699"/>
<dbReference type="PROSITE" id="PS50005">
    <property type="entry name" value="TPR"/>
    <property type="match status" value="4"/>
</dbReference>